<dbReference type="EMBL" id="AWEZ01000043">
    <property type="protein sequence ID" value="ERL08798.1"/>
    <property type="molecule type" value="Genomic_DNA"/>
</dbReference>
<evidence type="ECO:0000256" key="3">
    <source>
        <dbReference type="ARBA" id="ARBA00007353"/>
    </source>
</evidence>
<proteinExistence type="inferred from homology"/>
<dbReference type="Gene3D" id="3.60.140.10">
    <property type="entry name" value="CNF1/YfiH-like putative cysteine hydrolases"/>
    <property type="match status" value="1"/>
</dbReference>
<accession>U2TRT9</accession>
<comment type="catalytic activity">
    <reaction evidence="10">
        <text>S-methyl-5'-thioadenosine + phosphate = 5-(methylsulfanyl)-alpha-D-ribose 1-phosphate + adenine</text>
        <dbReference type="Rhea" id="RHEA:11852"/>
        <dbReference type="ChEBI" id="CHEBI:16708"/>
        <dbReference type="ChEBI" id="CHEBI:17509"/>
        <dbReference type="ChEBI" id="CHEBI:43474"/>
        <dbReference type="ChEBI" id="CHEBI:58533"/>
        <dbReference type="EC" id="2.4.2.28"/>
    </reaction>
    <physiologicalReaction direction="left-to-right" evidence="10">
        <dbReference type="Rhea" id="RHEA:11853"/>
    </physiologicalReaction>
</comment>
<comment type="similarity">
    <text evidence="3">Belongs to the purine nucleoside phosphorylase YfiH/LACC1 family.</text>
</comment>
<keyword evidence="6" id="KW-0378">Hydrolase</keyword>
<evidence type="ECO:0000256" key="9">
    <source>
        <dbReference type="ARBA" id="ARBA00048968"/>
    </source>
</evidence>
<evidence type="ECO:0000313" key="12">
    <source>
        <dbReference type="Proteomes" id="UP000016638"/>
    </source>
</evidence>
<dbReference type="STRING" id="1125712.HMPREF1316_0379"/>
<dbReference type="InterPro" id="IPR038371">
    <property type="entry name" value="Cu_polyphenol_OxRdtase_sf"/>
</dbReference>
<comment type="function">
    <text evidence="2">Purine nucleoside enzyme that catalyzes the phosphorolysis of adenosine and inosine nucleosides, yielding D-ribose 1-phosphate and the respective free bases, adenine and hypoxanthine. Also catalyzes the phosphorolysis of S-methyl-5'-thioadenosine into adenine and S-methyl-5-thio-alpha-D-ribose 1-phosphate. Also has adenosine deaminase activity.</text>
</comment>
<dbReference type="Pfam" id="PF02578">
    <property type="entry name" value="Cu-oxidase_4"/>
    <property type="match status" value="1"/>
</dbReference>
<evidence type="ECO:0000256" key="5">
    <source>
        <dbReference type="ARBA" id="ARBA00022723"/>
    </source>
</evidence>
<sequence length="267" mass="27917">MCSMLRERHGGHGVTLLGGTDRPSGVTLAFTERAGGVSTGAWSSLNLGSACGDDSAHVAENRRRALEAMGFAGGLGRLVVPRQVHGDHVVCVTANDDASVARAREEAAAGADAIVCTVSDVAVMLCFADCVPVVLTAPDGYAVVHSGWRGTLRRIAATALARLCERSGAAPQDARAYIGPHIMGEDYEVSAELLDRFVGKFGPRARASERHLDLGACVRTALVDAGLPQSAIEGTGISTPRATDRFYSYRAERGACGRHAAVAFREG</sequence>
<evidence type="ECO:0000256" key="1">
    <source>
        <dbReference type="ARBA" id="ARBA00000553"/>
    </source>
</evidence>
<dbReference type="Proteomes" id="UP000016638">
    <property type="component" value="Unassembled WGS sequence"/>
</dbReference>
<gene>
    <name evidence="11" type="ORF">HMPREF1316_0379</name>
</gene>
<dbReference type="SUPFAM" id="SSF64438">
    <property type="entry name" value="CNF1/YfiH-like putative cysteine hydrolases"/>
    <property type="match status" value="1"/>
</dbReference>
<dbReference type="PANTHER" id="PTHR30616">
    <property type="entry name" value="UNCHARACTERIZED PROTEIN YFIH"/>
    <property type="match status" value="1"/>
</dbReference>
<dbReference type="GO" id="GO:0017061">
    <property type="term" value="F:S-methyl-5-thioadenosine phosphorylase activity"/>
    <property type="evidence" value="ECO:0007669"/>
    <property type="project" value="UniProtKB-EC"/>
</dbReference>
<dbReference type="CDD" id="cd16833">
    <property type="entry name" value="YfiH"/>
    <property type="match status" value="1"/>
</dbReference>
<keyword evidence="5" id="KW-0479">Metal-binding</keyword>
<keyword evidence="12" id="KW-1185">Reference proteome</keyword>
<reference evidence="11 12" key="1">
    <citation type="submission" date="2013-08" db="EMBL/GenBank/DDBJ databases">
        <authorList>
            <person name="Durkin A.S."/>
            <person name="Haft D.R."/>
            <person name="McCorrison J."/>
            <person name="Torralba M."/>
            <person name="Gillis M."/>
            <person name="Haft D.H."/>
            <person name="Methe B."/>
            <person name="Sutton G."/>
            <person name="Nelson K.E."/>
        </authorList>
    </citation>
    <scope>NUCLEOTIDE SEQUENCE [LARGE SCALE GENOMIC DNA]</scope>
    <source>
        <strain evidence="11 12">F0195</strain>
    </source>
</reference>
<comment type="caution">
    <text evidence="11">The sequence shown here is derived from an EMBL/GenBank/DDBJ whole genome shotgun (WGS) entry which is preliminary data.</text>
</comment>
<keyword evidence="4" id="KW-0808">Transferase</keyword>
<organism evidence="11 12">
    <name type="scientific">Olsenella profusa F0195</name>
    <dbReference type="NCBI Taxonomy" id="1125712"/>
    <lineage>
        <taxon>Bacteria</taxon>
        <taxon>Bacillati</taxon>
        <taxon>Actinomycetota</taxon>
        <taxon>Coriobacteriia</taxon>
        <taxon>Coriobacteriales</taxon>
        <taxon>Atopobiaceae</taxon>
        <taxon>Olsenella</taxon>
    </lineage>
</organism>
<evidence type="ECO:0000256" key="8">
    <source>
        <dbReference type="ARBA" id="ARBA00047989"/>
    </source>
</evidence>
<dbReference type="GO" id="GO:0016787">
    <property type="term" value="F:hydrolase activity"/>
    <property type="evidence" value="ECO:0007669"/>
    <property type="project" value="UniProtKB-KW"/>
</dbReference>
<evidence type="ECO:0000256" key="7">
    <source>
        <dbReference type="ARBA" id="ARBA00022833"/>
    </source>
</evidence>
<protein>
    <submittedName>
        <fullName evidence="11">YfiH family protein</fullName>
    </submittedName>
</protein>
<dbReference type="AlphaFoldDB" id="U2TRT9"/>
<dbReference type="GO" id="GO:0005507">
    <property type="term" value="F:copper ion binding"/>
    <property type="evidence" value="ECO:0007669"/>
    <property type="project" value="TreeGrafter"/>
</dbReference>
<keyword evidence="7" id="KW-0862">Zinc</keyword>
<evidence type="ECO:0000256" key="4">
    <source>
        <dbReference type="ARBA" id="ARBA00022679"/>
    </source>
</evidence>
<name>U2TRT9_9ACTN</name>
<evidence type="ECO:0000256" key="6">
    <source>
        <dbReference type="ARBA" id="ARBA00022801"/>
    </source>
</evidence>
<dbReference type="eggNOG" id="COG1496">
    <property type="taxonomic scope" value="Bacteria"/>
</dbReference>
<comment type="catalytic activity">
    <reaction evidence="8">
        <text>adenosine + H2O + H(+) = inosine + NH4(+)</text>
        <dbReference type="Rhea" id="RHEA:24408"/>
        <dbReference type="ChEBI" id="CHEBI:15377"/>
        <dbReference type="ChEBI" id="CHEBI:15378"/>
        <dbReference type="ChEBI" id="CHEBI:16335"/>
        <dbReference type="ChEBI" id="CHEBI:17596"/>
        <dbReference type="ChEBI" id="CHEBI:28938"/>
        <dbReference type="EC" id="3.5.4.4"/>
    </reaction>
    <physiologicalReaction direction="left-to-right" evidence="8">
        <dbReference type="Rhea" id="RHEA:24409"/>
    </physiologicalReaction>
</comment>
<comment type="catalytic activity">
    <reaction evidence="1">
        <text>inosine + phosphate = alpha-D-ribose 1-phosphate + hypoxanthine</text>
        <dbReference type="Rhea" id="RHEA:27646"/>
        <dbReference type="ChEBI" id="CHEBI:17368"/>
        <dbReference type="ChEBI" id="CHEBI:17596"/>
        <dbReference type="ChEBI" id="CHEBI:43474"/>
        <dbReference type="ChEBI" id="CHEBI:57720"/>
        <dbReference type="EC" id="2.4.2.1"/>
    </reaction>
    <physiologicalReaction direction="left-to-right" evidence="1">
        <dbReference type="Rhea" id="RHEA:27647"/>
    </physiologicalReaction>
</comment>
<dbReference type="RefSeq" id="WP_021725938.1">
    <property type="nucleotide sequence ID" value="NZ_AWEZ01000043.1"/>
</dbReference>
<dbReference type="PATRIC" id="fig|1125712.3.peg.1005"/>
<dbReference type="OrthoDB" id="4279at2"/>
<evidence type="ECO:0000256" key="10">
    <source>
        <dbReference type="ARBA" id="ARBA00049893"/>
    </source>
</evidence>
<dbReference type="InterPro" id="IPR003730">
    <property type="entry name" value="Cu_polyphenol_OxRdtase"/>
</dbReference>
<evidence type="ECO:0000256" key="2">
    <source>
        <dbReference type="ARBA" id="ARBA00003215"/>
    </source>
</evidence>
<dbReference type="PANTHER" id="PTHR30616:SF2">
    <property type="entry name" value="PURINE NUCLEOSIDE PHOSPHORYLASE LACC1"/>
    <property type="match status" value="1"/>
</dbReference>
<dbReference type="InterPro" id="IPR011324">
    <property type="entry name" value="Cytotoxic_necrot_fac-like_cat"/>
</dbReference>
<comment type="catalytic activity">
    <reaction evidence="9">
        <text>adenosine + phosphate = alpha-D-ribose 1-phosphate + adenine</text>
        <dbReference type="Rhea" id="RHEA:27642"/>
        <dbReference type="ChEBI" id="CHEBI:16335"/>
        <dbReference type="ChEBI" id="CHEBI:16708"/>
        <dbReference type="ChEBI" id="CHEBI:43474"/>
        <dbReference type="ChEBI" id="CHEBI:57720"/>
        <dbReference type="EC" id="2.4.2.1"/>
    </reaction>
    <physiologicalReaction direction="left-to-right" evidence="9">
        <dbReference type="Rhea" id="RHEA:27643"/>
    </physiologicalReaction>
</comment>
<evidence type="ECO:0000313" key="11">
    <source>
        <dbReference type="EMBL" id="ERL08798.1"/>
    </source>
</evidence>